<gene>
    <name evidence="2" type="ORF">HDF14_002180</name>
</gene>
<reference evidence="2 3" key="1">
    <citation type="submission" date="2020-08" db="EMBL/GenBank/DDBJ databases">
        <title>Genomic Encyclopedia of Type Strains, Phase IV (KMG-V): Genome sequencing to study the core and pangenomes of soil and plant-associated prokaryotes.</title>
        <authorList>
            <person name="Whitman W."/>
        </authorList>
    </citation>
    <scope>NUCLEOTIDE SEQUENCE [LARGE SCALE GENOMIC DNA]</scope>
    <source>
        <strain evidence="2 3">X5P2</strain>
    </source>
</reference>
<keyword evidence="1" id="KW-0812">Transmembrane</keyword>
<evidence type="ECO:0000313" key="3">
    <source>
        <dbReference type="Proteomes" id="UP000535182"/>
    </source>
</evidence>
<protein>
    <submittedName>
        <fullName evidence="2">Uncharacterized protein</fullName>
    </submittedName>
</protein>
<evidence type="ECO:0000256" key="1">
    <source>
        <dbReference type="SAM" id="Phobius"/>
    </source>
</evidence>
<keyword evidence="3" id="KW-1185">Reference proteome</keyword>
<proteinExistence type="predicted"/>
<keyword evidence="1" id="KW-1133">Transmembrane helix</keyword>
<organism evidence="2 3">
    <name type="scientific">Tunturiibacter gelidiferens</name>
    <dbReference type="NCBI Taxonomy" id="3069689"/>
    <lineage>
        <taxon>Bacteria</taxon>
        <taxon>Pseudomonadati</taxon>
        <taxon>Acidobacteriota</taxon>
        <taxon>Terriglobia</taxon>
        <taxon>Terriglobales</taxon>
        <taxon>Acidobacteriaceae</taxon>
        <taxon>Tunturiibacter</taxon>
    </lineage>
</organism>
<evidence type="ECO:0000313" key="2">
    <source>
        <dbReference type="EMBL" id="MBB5328570.1"/>
    </source>
</evidence>
<feature type="transmembrane region" description="Helical" evidence="1">
    <location>
        <begin position="120"/>
        <end position="141"/>
    </location>
</feature>
<dbReference type="EMBL" id="JACHEB010000004">
    <property type="protein sequence ID" value="MBB5328570.1"/>
    <property type="molecule type" value="Genomic_DNA"/>
</dbReference>
<feature type="transmembrane region" description="Helical" evidence="1">
    <location>
        <begin position="35"/>
        <end position="54"/>
    </location>
</feature>
<dbReference type="AlphaFoldDB" id="A0A9X0U433"/>
<name>A0A9X0U433_9BACT</name>
<accession>A0A9X0U433</accession>
<keyword evidence="1" id="KW-0472">Membrane</keyword>
<comment type="caution">
    <text evidence="2">The sequence shown here is derived from an EMBL/GenBank/DDBJ whole genome shotgun (WGS) entry which is preliminary data.</text>
</comment>
<feature type="transmembrane region" description="Helical" evidence="1">
    <location>
        <begin position="61"/>
        <end position="78"/>
    </location>
</feature>
<sequence>MILAFYFQLILWFPLGAWNDQPGNRLITVVKSGEAPLAAITFASLMLLPGLLFALAYWRRWLWLIWLCLCGKIVWLAMQVQSWWIRYIFGANARAIQNQRFLSRTYKILPSSPNHPAPDAMHMVLDILLSLVVARTLIGLLKARRQTILHQSAASFVQSAD</sequence>
<dbReference type="Proteomes" id="UP000535182">
    <property type="component" value="Unassembled WGS sequence"/>
</dbReference>